<dbReference type="InterPro" id="IPR038619">
    <property type="entry name" value="MraZ_sf"/>
</dbReference>
<keyword evidence="4" id="KW-0805">Transcription regulation</keyword>
<sequence length="144" mass="16571">MFRGRFEHTVDAKGRLSVPVKFRDLLTETGDTRLVVTTYDGCLIAYPYAEWKILEERIAGLSEFKQETRVFLRFFYSSAADCPIDRLGRVLIPQPLRDYAKLEKDVVLVGAFKQFEIWNKSTWDAAEAVVSKDEISSMLERLGL</sequence>
<dbReference type="GO" id="GO:2000143">
    <property type="term" value="P:negative regulation of DNA-templated transcription initiation"/>
    <property type="evidence" value="ECO:0007669"/>
    <property type="project" value="TreeGrafter"/>
</dbReference>
<dbReference type="InterPro" id="IPR020603">
    <property type="entry name" value="MraZ_dom"/>
</dbReference>
<dbReference type="SUPFAM" id="SSF89447">
    <property type="entry name" value="AbrB/MazE/MraZ-like"/>
    <property type="match status" value="1"/>
</dbReference>
<dbReference type="CDD" id="cd16320">
    <property type="entry name" value="MraZ_N"/>
    <property type="match status" value="1"/>
</dbReference>
<keyword evidence="8" id="KW-0131">Cell cycle</keyword>
<gene>
    <name evidence="8" type="ORF">MNBD_DELTA01-1508</name>
</gene>
<feature type="domain" description="SpoVT-AbrB" evidence="7">
    <location>
        <begin position="79"/>
        <end position="122"/>
    </location>
</feature>
<keyword evidence="8" id="KW-0132">Cell division</keyword>
<dbReference type="CDD" id="cd16321">
    <property type="entry name" value="MraZ_C"/>
    <property type="match status" value="1"/>
</dbReference>
<dbReference type="InterPro" id="IPR035644">
    <property type="entry name" value="MraZ_C"/>
</dbReference>
<dbReference type="NCBIfam" id="TIGR00242">
    <property type="entry name" value="division/cell wall cluster transcriptional repressor MraZ"/>
    <property type="match status" value="1"/>
</dbReference>
<keyword evidence="2" id="KW-0963">Cytoplasm</keyword>
<organism evidence="8">
    <name type="scientific">hydrothermal vent metagenome</name>
    <dbReference type="NCBI Taxonomy" id="652676"/>
    <lineage>
        <taxon>unclassified sequences</taxon>
        <taxon>metagenomes</taxon>
        <taxon>ecological metagenomes</taxon>
    </lineage>
</organism>
<dbReference type="HAMAP" id="MF_01008">
    <property type="entry name" value="MraZ"/>
    <property type="match status" value="1"/>
</dbReference>
<dbReference type="InterPro" id="IPR003444">
    <property type="entry name" value="MraZ"/>
</dbReference>
<protein>
    <recommendedName>
        <fullName evidence="1">Transcriptional regulator MraZ</fullName>
    </recommendedName>
</protein>
<dbReference type="GO" id="GO:0000976">
    <property type="term" value="F:transcription cis-regulatory region binding"/>
    <property type="evidence" value="ECO:0007669"/>
    <property type="project" value="TreeGrafter"/>
</dbReference>
<feature type="domain" description="SpoVT-AbrB" evidence="7">
    <location>
        <begin position="5"/>
        <end position="50"/>
    </location>
</feature>
<evidence type="ECO:0000256" key="5">
    <source>
        <dbReference type="ARBA" id="ARBA00023125"/>
    </source>
</evidence>
<evidence type="ECO:0000313" key="8">
    <source>
        <dbReference type="EMBL" id="VAV83272.1"/>
    </source>
</evidence>
<evidence type="ECO:0000259" key="7">
    <source>
        <dbReference type="PROSITE" id="PS51740"/>
    </source>
</evidence>
<dbReference type="AlphaFoldDB" id="A0A3B0QSR9"/>
<dbReference type="InterPro" id="IPR035642">
    <property type="entry name" value="MraZ_N"/>
</dbReference>
<proteinExistence type="inferred from homology"/>
<keyword evidence="6" id="KW-0804">Transcription</keyword>
<evidence type="ECO:0000256" key="3">
    <source>
        <dbReference type="ARBA" id="ARBA00022737"/>
    </source>
</evidence>
<evidence type="ECO:0000256" key="4">
    <source>
        <dbReference type="ARBA" id="ARBA00023015"/>
    </source>
</evidence>
<reference evidence="8" key="1">
    <citation type="submission" date="2018-06" db="EMBL/GenBank/DDBJ databases">
        <authorList>
            <person name="Zhirakovskaya E."/>
        </authorList>
    </citation>
    <scope>NUCLEOTIDE SEQUENCE</scope>
</reference>
<dbReference type="Pfam" id="PF02381">
    <property type="entry name" value="MraZ"/>
    <property type="match status" value="2"/>
</dbReference>
<name>A0A3B0QSR9_9ZZZZ</name>
<dbReference type="PROSITE" id="PS51740">
    <property type="entry name" value="SPOVT_ABRB"/>
    <property type="match status" value="2"/>
</dbReference>
<dbReference type="InterPro" id="IPR037914">
    <property type="entry name" value="SpoVT-AbrB_sf"/>
</dbReference>
<dbReference type="EMBL" id="UOEA01000037">
    <property type="protein sequence ID" value="VAV83272.1"/>
    <property type="molecule type" value="Genomic_DNA"/>
</dbReference>
<dbReference type="Gene3D" id="3.40.1550.20">
    <property type="entry name" value="Transcriptional regulator MraZ domain"/>
    <property type="match status" value="1"/>
</dbReference>
<evidence type="ECO:0000256" key="2">
    <source>
        <dbReference type="ARBA" id="ARBA00022490"/>
    </source>
</evidence>
<keyword evidence="5" id="KW-0238">DNA-binding</keyword>
<keyword evidence="3" id="KW-0677">Repeat</keyword>
<dbReference type="PANTHER" id="PTHR34701:SF1">
    <property type="entry name" value="TRANSCRIPTIONAL REGULATOR MRAZ"/>
    <property type="match status" value="1"/>
</dbReference>
<dbReference type="GO" id="GO:0003700">
    <property type="term" value="F:DNA-binding transcription factor activity"/>
    <property type="evidence" value="ECO:0007669"/>
    <property type="project" value="InterPro"/>
</dbReference>
<dbReference type="GO" id="GO:0051301">
    <property type="term" value="P:cell division"/>
    <property type="evidence" value="ECO:0007669"/>
    <property type="project" value="UniProtKB-KW"/>
</dbReference>
<accession>A0A3B0QSR9</accession>
<dbReference type="PANTHER" id="PTHR34701">
    <property type="entry name" value="TRANSCRIPTIONAL REGULATOR MRAZ"/>
    <property type="match status" value="1"/>
</dbReference>
<evidence type="ECO:0000256" key="1">
    <source>
        <dbReference type="ARBA" id="ARBA00013860"/>
    </source>
</evidence>
<evidence type="ECO:0000256" key="6">
    <source>
        <dbReference type="ARBA" id="ARBA00023163"/>
    </source>
</evidence>
<dbReference type="InterPro" id="IPR007159">
    <property type="entry name" value="SpoVT-AbrB_dom"/>
</dbReference>